<gene>
    <name evidence="1" type="ORF">SAMN05216270_11833</name>
</gene>
<organism evidence="1 2">
    <name type="scientific">Glycomyces harbinensis</name>
    <dbReference type="NCBI Taxonomy" id="58114"/>
    <lineage>
        <taxon>Bacteria</taxon>
        <taxon>Bacillati</taxon>
        <taxon>Actinomycetota</taxon>
        <taxon>Actinomycetes</taxon>
        <taxon>Glycomycetales</taxon>
        <taxon>Glycomycetaceae</taxon>
        <taxon>Glycomyces</taxon>
    </lineage>
</organism>
<dbReference type="Pfam" id="PF19953">
    <property type="entry name" value="EACC1"/>
    <property type="match status" value="1"/>
</dbReference>
<accession>A0A1G7BXE3</accession>
<reference evidence="2" key="1">
    <citation type="submission" date="2016-10" db="EMBL/GenBank/DDBJ databases">
        <authorList>
            <person name="Varghese N."/>
            <person name="Submissions S."/>
        </authorList>
    </citation>
    <scope>NUCLEOTIDE SEQUENCE [LARGE SCALE GENOMIC DNA]</scope>
    <source>
        <strain evidence="2">CGMCC 4.3516</strain>
    </source>
</reference>
<evidence type="ECO:0000313" key="1">
    <source>
        <dbReference type="EMBL" id="SDE31791.1"/>
    </source>
</evidence>
<dbReference type="AlphaFoldDB" id="A0A1G7BXE3"/>
<proteinExistence type="predicted"/>
<name>A0A1G7BXE3_9ACTN</name>
<dbReference type="EMBL" id="FNAD01000018">
    <property type="protein sequence ID" value="SDE31791.1"/>
    <property type="molecule type" value="Genomic_DNA"/>
</dbReference>
<evidence type="ECO:0000313" key="2">
    <source>
        <dbReference type="Proteomes" id="UP000198949"/>
    </source>
</evidence>
<dbReference type="STRING" id="58114.SAMN05216270_11833"/>
<dbReference type="InterPro" id="IPR045428">
    <property type="entry name" value="EACC1"/>
</dbReference>
<sequence length="112" mass="11839">MEAVIAVVGAGGNRDDLAALRQWLVREDAFRGRVAFAPAEVREGELGAVQELLTVALTAGSFNALCQAIAAWFQARRSELEVEVTNSEGGSVRISAKGAVVKSVAKKLDLGR</sequence>
<dbReference type="Proteomes" id="UP000198949">
    <property type="component" value="Unassembled WGS sequence"/>
</dbReference>
<keyword evidence="2" id="KW-1185">Reference proteome</keyword>
<protein>
    <submittedName>
        <fullName evidence="1">Uncharacterized protein</fullName>
    </submittedName>
</protein>
<dbReference type="OrthoDB" id="3400184at2"/>
<dbReference type="RefSeq" id="WP_143015053.1">
    <property type="nucleotide sequence ID" value="NZ_FNAD01000018.1"/>
</dbReference>